<keyword evidence="4" id="KW-1185">Reference proteome</keyword>
<dbReference type="GO" id="GO:1990112">
    <property type="term" value="C:RQC complex"/>
    <property type="evidence" value="ECO:0007669"/>
    <property type="project" value="TreeGrafter"/>
</dbReference>
<accession>A0A5M8R2R4</accession>
<proteinExistence type="predicted"/>
<dbReference type="Proteomes" id="UP000323994">
    <property type="component" value="Unassembled WGS sequence"/>
</dbReference>
<feature type="domain" description="NFACT RNA-binding" evidence="2">
    <location>
        <begin position="415"/>
        <end position="510"/>
    </location>
</feature>
<protein>
    <submittedName>
        <fullName evidence="3">DUF814 domain-containing protein</fullName>
    </submittedName>
</protein>
<dbReference type="AlphaFoldDB" id="A0A5M8R2R4"/>
<dbReference type="EMBL" id="VBSN01000019">
    <property type="protein sequence ID" value="KAA6441284.1"/>
    <property type="molecule type" value="Genomic_DNA"/>
</dbReference>
<gene>
    <name evidence="3" type="ORF">FEM33_02965</name>
</gene>
<reference evidence="3 4" key="1">
    <citation type="submission" date="2019-05" db="EMBL/GenBank/DDBJ databases">
        <authorList>
            <person name="Qu J.-H."/>
        </authorList>
    </citation>
    <scope>NUCLEOTIDE SEQUENCE [LARGE SCALE GENOMIC DNA]</scope>
    <source>
        <strain evidence="3 4">NS28</strain>
    </source>
</reference>
<dbReference type="PANTHER" id="PTHR15239:SF6">
    <property type="entry name" value="RIBOSOME QUALITY CONTROL COMPLEX SUBUNIT NEMF"/>
    <property type="match status" value="1"/>
</dbReference>
<evidence type="ECO:0000313" key="4">
    <source>
        <dbReference type="Proteomes" id="UP000323994"/>
    </source>
</evidence>
<comment type="caution">
    <text evidence="3">The sequence shown here is derived from an EMBL/GenBank/DDBJ whole genome shotgun (WGS) entry which is preliminary data.</text>
</comment>
<dbReference type="GO" id="GO:0043023">
    <property type="term" value="F:ribosomal large subunit binding"/>
    <property type="evidence" value="ECO:0007669"/>
    <property type="project" value="TreeGrafter"/>
</dbReference>
<evidence type="ECO:0000259" key="2">
    <source>
        <dbReference type="Pfam" id="PF05670"/>
    </source>
</evidence>
<dbReference type="RefSeq" id="WP_139010627.1">
    <property type="nucleotide sequence ID" value="NZ_VBSN01000019.1"/>
</dbReference>
<dbReference type="Pfam" id="PF05833">
    <property type="entry name" value="NFACT_N"/>
    <property type="match status" value="1"/>
</dbReference>
<keyword evidence="1" id="KW-0175">Coiled coil</keyword>
<dbReference type="GO" id="GO:0000049">
    <property type="term" value="F:tRNA binding"/>
    <property type="evidence" value="ECO:0007669"/>
    <property type="project" value="TreeGrafter"/>
</dbReference>
<evidence type="ECO:0000313" key="3">
    <source>
        <dbReference type="EMBL" id="KAA6441284.1"/>
    </source>
</evidence>
<organism evidence="3 4">
    <name type="scientific">Dyadobacter flavalbus</name>
    <dbReference type="NCBI Taxonomy" id="2579942"/>
    <lineage>
        <taxon>Bacteria</taxon>
        <taxon>Pseudomonadati</taxon>
        <taxon>Bacteroidota</taxon>
        <taxon>Cytophagia</taxon>
        <taxon>Cytophagales</taxon>
        <taxon>Spirosomataceae</taxon>
        <taxon>Dyadobacter</taxon>
    </lineage>
</organism>
<evidence type="ECO:0000256" key="1">
    <source>
        <dbReference type="SAM" id="Coils"/>
    </source>
</evidence>
<dbReference type="PANTHER" id="PTHR15239">
    <property type="entry name" value="NUCLEAR EXPORT MEDIATOR FACTOR NEMF"/>
    <property type="match status" value="1"/>
</dbReference>
<name>A0A5M8R2R4_9BACT</name>
<sequence length="523" mass="59591">MHQNYYFLKQLAPALHQRIAGKIFIEAFSQEKDEIILVFADAPAAEELSNPFLIKATLKSNFACLSFPDKFERARKNSVNLFTGLSGNEVEFLSVFENERAIQIRFQDGQKLVFKLFGNRSNLIAFDPDGNATLLFNNKLAADKSVTIDSLNRPIDQSFEAYVRNDMRHEVLFPTFGKLVNAHLSGLLQGKQSAAERWQIILELLEKLESPPYYLTKIELVPVLSLIQAGEMIAAYNDPVEALNAFYMSYVRLDGLEKEKSDLLRKLRKRIQQTNNYLTNTFDKLTELENAVKNEELGNIIMANMHAIPERTEKAELYDFYRDKPIVIKLKKDLSAQKNAEIFYRKAKNEKIEIARLNESIEARMAELEELQQHLAGVENIDSLRELRAYVKKSGLNQSKAPVSQDELFKKEEFLGYTILIGRNAKNNDLLTKHYAGKDDLWLHAKDVTGSHVIIKNQPGRNFPELVIERAAELAAFYSKRKNDSLCPVIFTPKKFVRKPKGLPDGAVVVDKEDVIMVVAKGS</sequence>
<dbReference type="Pfam" id="PF05670">
    <property type="entry name" value="NFACT-R_1"/>
    <property type="match status" value="1"/>
</dbReference>
<dbReference type="OrthoDB" id="9766163at2"/>
<dbReference type="InterPro" id="IPR008532">
    <property type="entry name" value="NFACT_RNA-bd"/>
</dbReference>
<dbReference type="GO" id="GO:0072344">
    <property type="term" value="P:rescue of stalled ribosome"/>
    <property type="evidence" value="ECO:0007669"/>
    <property type="project" value="TreeGrafter"/>
</dbReference>
<feature type="coiled-coil region" evidence="1">
    <location>
        <begin position="344"/>
        <end position="381"/>
    </location>
</feature>
<dbReference type="InterPro" id="IPR051608">
    <property type="entry name" value="RQC_Subunit_NEMF"/>
</dbReference>